<comment type="subunit">
    <text evidence="7">Part of the 30S ribosomal subunit. Forms a tight heterodimer with protein bS6.</text>
</comment>
<evidence type="ECO:0000256" key="7">
    <source>
        <dbReference type="HAMAP-Rule" id="MF_00270"/>
    </source>
</evidence>
<accession>A0A1M6I0J9</accession>
<evidence type="ECO:0000256" key="6">
    <source>
        <dbReference type="ARBA" id="ARBA00035141"/>
    </source>
</evidence>
<dbReference type="Pfam" id="PF01084">
    <property type="entry name" value="Ribosomal_S18"/>
    <property type="match status" value="1"/>
</dbReference>
<dbReference type="FunFam" id="4.10.640.10:FF:000004">
    <property type="entry name" value="30S ribosomal protein S18"/>
    <property type="match status" value="1"/>
</dbReference>
<dbReference type="RefSeq" id="WP_073049597.1">
    <property type="nucleotide sequence ID" value="NZ_FQZL01000015.1"/>
</dbReference>
<dbReference type="GO" id="GO:0022627">
    <property type="term" value="C:cytosolic small ribosomal subunit"/>
    <property type="evidence" value="ECO:0007669"/>
    <property type="project" value="TreeGrafter"/>
</dbReference>
<sequence length="79" mass="9251">MAGFNNKKRRRPRKKVCNFCKDKVTYIDYKDVSKLRKYTTERGKILPKRITGTCSKHQRMVTTAIKRARSVALLPYSAE</sequence>
<dbReference type="AlphaFoldDB" id="A0A1M6I0J9"/>
<dbReference type="Gene3D" id="4.10.640.10">
    <property type="entry name" value="Ribosomal protein S18"/>
    <property type="match status" value="1"/>
</dbReference>
<evidence type="ECO:0000256" key="2">
    <source>
        <dbReference type="ARBA" id="ARBA00022730"/>
    </source>
</evidence>
<dbReference type="GO" id="GO:0006412">
    <property type="term" value="P:translation"/>
    <property type="evidence" value="ECO:0007669"/>
    <property type="project" value="UniProtKB-UniRule"/>
</dbReference>
<organism evidence="9 10">
    <name type="scientific">Dethiosulfatibacter aminovorans DSM 17477</name>
    <dbReference type="NCBI Taxonomy" id="1121476"/>
    <lineage>
        <taxon>Bacteria</taxon>
        <taxon>Bacillati</taxon>
        <taxon>Bacillota</taxon>
        <taxon>Tissierellia</taxon>
        <taxon>Dethiosulfatibacter</taxon>
    </lineage>
</organism>
<evidence type="ECO:0000256" key="5">
    <source>
        <dbReference type="ARBA" id="ARBA00023274"/>
    </source>
</evidence>
<gene>
    <name evidence="7" type="primary">rpsR</name>
    <name evidence="9" type="ORF">SAMN02745751_02165</name>
</gene>
<name>A0A1M6I0J9_9FIRM</name>
<reference evidence="9 10" key="1">
    <citation type="submission" date="2016-11" db="EMBL/GenBank/DDBJ databases">
        <authorList>
            <person name="Jaros S."/>
            <person name="Januszkiewicz K."/>
            <person name="Wedrychowicz H."/>
        </authorList>
    </citation>
    <scope>NUCLEOTIDE SEQUENCE [LARGE SCALE GENOMIC DNA]</scope>
    <source>
        <strain evidence="9 10">DSM 17477</strain>
    </source>
</reference>
<protein>
    <recommendedName>
        <fullName evidence="6 7">Small ribosomal subunit protein bS18</fullName>
    </recommendedName>
</protein>
<evidence type="ECO:0000313" key="9">
    <source>
        <dbReference type="EMBL" id="SHJ28032.1"/>
    </source>
</evidence>
<dbReference type="InterPro" id="IPR001648">
    <property type="entry name" value="Ribosomal_bS18"/>
</dbReference>
<keyword evidence="2 7" id="KW-0699">rRNA-binding</keyword>
<evidence type="ECO:0000313" key="10">
    <source>
        <dbReference type="Proteomes" id="UP000184052"/>
    </source>
</evidence>
<keyword evidence="5 7" id="KW-0687">Ribonucleoprotein</keyword>
<dbReference type="Proteomes" id="UP000184052">
    <property type="component" value="Unassembled WGS sequence"/>
</dbReference>
<dbReference type="PRINTS" id="PR00974">
    <property type="entry name" value="RIBOSOMALS18"/>
</dbReference>
<proteinExistence type="inferred from homology"/>
<dbReference type="InterPro" id="IPR018275">
    <property type="entry name" value="Ribosomal_bS18_CS"/>
</dbReference>
<keyword evidence="3 7" id="KW-0694">RNA-binding</keyword>
<dbReference type="STRING" id="1121476.SAMN02745751_02165"/>
<evidence type="ECO:0000256" key="3">
    <source>
        <dbReference type="ARBA" id="ARBA00022884"/>
    </source>
</evidence>
<evidence type="ECO:0000256" key="4">
    <source>
        <dbReference type="ARBA" id="ARBA00022980"/>
    </source>
</evidence>
<dbReference type="EMBL" id="FQZL01000015">
    <property type="protein sequence ID" value="SHJ28032.1"/>
    <property type="molecule type" value="Genomic_DNA"/>
</dbReference>
<evidence type="ECO:0000256" key="8">
    <source>
        <dbReference type="RuleBase" id="RU003910"/>
    </source>
</evidence>
<dbReference type="OrthoDB" id="9812008at2"/>
<evidence type="ECO:0000256" key="1">
    <source>
        <dbReference type="ARBA" id="ARBA00005589"/>
    </source>
</evidence>
<dbReference type="SUPFAM" id="SSF46911">
    <property type="entry name" value="Ribosomal protein S18"/>
    <property type="match status" value="1"/>
</dbReference>
<dbReference type="InterPro" id="IPR036870">
    <property type="entry name" value="Ribosomal_bS18_sf"/>
</dbReference>
<comment type="function">
    <text evidence="7">Binds as a heterodimer with protein bS6 to the central domain of the 16S rRNA, where it helps stabilize the platform of the 30S subunit.</text>
</comment>
<dbReference type="HAMAP" id="MF_00270">
    <property type="entry name" value="Ribosomal_bS18"/>
    <property type="match status" value="1"/>
</dbReference>
<dbReference type="NCBIfam" id="TIGR00165">
    <property type="entry name" value="S18"/>
    <property type="match status" value="1"/>
</dbReference>
<keyword evidence="4 7" id="KW-0689">Ribosomal protein</keyword>
<comment type="similarity">
    <text evidence="1 7 8">Belongs to the bacterial ribosomal protein bS18 family.</text>
</comment>
<dbReference type="GO" id="GO:0003735">
    <property type="term" value="F:structural constituent of ribosome"/>
    <property type="evidence" value="ECO:0007669"/>
    <property type="project" value="InterPro"/>
</dbReference>
<dbReference type="GO" id="GO:0070181">
    <property type="term" value="F:small ribosomal subunit rRNA binding"/>
    <property type="evidence" value="ECO:0007669"/>
    <property type="project" value="TreeGrafter"/>
</dbReference>
<dbReference type="PANTHER" id="PTHR13479:SF40">
    <property type="entry name" value="SMALL RIBOSOMAL SUBUNIT PROTEIN BS18M"/>
    <property type="match status" value="1"/>
</dbReference>
<keyword evidence="10" id="KW-1185">Reference proteome</keyword>
<dbReference type="PANTHER" id="PTHR13479">
    <property type="entry name" value="30S RIBOSOMAL PROTEIN S18"/>
    <property type="match status" value="1"/>
</dbReference>
<dbReference type="PROSITE" id="PS00057">
    <property type="entry name" value="RIBOSOMAL_S18"/>
    <property type="match status" value="1"/>
</dbReference>